<dbReference type="InterPro" id="IPR020845">
    <property type="entry name" value="AMP-binding_CS"/>
</dbReference>
<dbReference type="RefSeq" id="WP_379909906.1">
    <property type="nucleotide sequence ID" value="NZ_JBHSWE010000001.1"/>
</dbReference>
<dbReference type="Gene3D" id="3.30.300.30">
    <property type="match status" value="1"/>
</dbReference>
<evidence type="ECO:0000256" key="1">
    <source>
        <dbReference type="ARBA" id="ARBA00006432"/>
    </source>
</evidence>
<dbReference type="InterPro" id="IPR042099">
    <property type="entry name" value="ANL_N_sf"/>
</dbReference>
<dbReference type="InterPro" id="IPR025110">
    <property type="entry name" value="AMP-bd_C"/>
</dbReference>
<dbReference type="SUPFAM" id="SSF56801">
    <property type="entry name" value="Acetyl-CoA synthetase-like"/>
    <property type="match status" value="1"/>
</dbReference>
<dbReference type="InterPro" id="IPR045851">
    <property type="entry name" value="AMP-bd_C_sf"/>
</dbReference>
<proteinExistence type="inferred from homology"/>
<evidence type="ECO:0000313" key="5">
    <source>
        <dbReference type="EMBL" id="MFC6671393.1"/>
    </source>
</evidence>
<organism evidence="5 6">
    <name type="scientific">Marinobacterium aestuariivivens</name>
    <dbReference type="NCBI Taxonomy" id="1698799"/>
    <lineage>
        <taxon>Bacteria</taxon>
        <taxon>Pseudomonadati</taxon>
        <taxon>Pseudomonadota</taxon>
        <taxon>Gammaproteobacteria</taxon>
        <taxon>Oceanospirillales</taxon>
        <taxon>Oceanospirillaceae</taxon>
        <taxon>Marinobacterium</taxon>
    </lineage>
</organism>
<dbReference type="Pfam" id="PF13193">
    <property type="entry name" value="AMP-binding_C"/>
    <property type="match status" value="1"/>
</dbReference>
<evidence type="ECO:0000313" key="6">
    <source>
        <dbReference type="Proteomes" id="UP001596422"/>
    </source>
</evidence>
<reference evidence="6" key="1">
    <citation type="journal article" date="2019" name="Int. J. Syst. Evol. Microbiol.">
        <title>The Global Catalogue of Microorganisms (GCM) 10K type strain sequencing project: providing services to taxonomists for standard genome sequencing and annotation.</title>
        <authorList>
            <consortium name="The Broad Institute Genomics Platform"/>
            <consortium name="The Broad Institute Genome Sequencing Center for Infectious Disease"/>
            <person name="Wu L."/>
            <person name="Ma J."/>
        </authorList>
    </citation>
    <scope>NUCLEOTIDE SEQUENCE [LARGE SCALE GENOMIC DNA]</scope>
    <source>
        <strain evidence="6">NBRC 111756</strain>
    </source>
</reference>
<evidence type="ECO:0000256" key="2">
    <source>
        <dbReference type="ARBA" id="ARBA00022598"/>
    </source>
</evidence>
<feature type="domain" description="AMP-dependent synthetase/ligase" evidence="3">
    <location>
        <begin position="28"/>
        <end position="317"/>
    </location>
</feature>
<dbReference type="Gene3D" id="3.40.50.12780">
    <property type="entry name" value="N-terminal domain of ligase-like"/>
    <property type="match status" value="1"/>
</dbReference>
<dbReference type="PANTHER" id="PTHR43201">
    <property type="entry name" value="ACYL-COA SYNTHETASE"/>
    <property type="match status" value="1"/>
</dbReference>
<evidence type="ECO:0000259" key="3">
    <source>
        <dbReference type="Pfam" id="PF00501"/>
    </source>
</evidence>
<dbReference type="InterPro" id="IPR000873">
    <property type="entry name" value="AMP-dep_synth/lig_dom"/>
</dbReference>
<feature type="domain" description="AMP-binding enzyme C-terminal" evidence="4">
    <location>
        <begin position="382"/>
        <end position="438"/>
    </location>
</feature>
<dbReference type="PANTHER" id="PTHR43201:SF5">
    <property type="entry name" value="MEDIUM-CHAIN ACYL-COA LIGASE ACSF2, MITOCHONDRIAL"/>
    <property type="match status" value="1"/>
</dbReference>
<sequence>MLFEHLARVLAGNPRALQTEDRIIPGQALLDSVDTFTQVLERHRIRRLGLLLDNEPAWVTADLAALAAGIVLVPVPGFFSPAQRRHLIRDAGLDAVLAPQAMPDASARLETELGILNRFEPQQPTPLPPGTAKITYTSGTTGKPKGVCLSQANLLAVSRALHEATTLAGIERHLCLLPLALLLENLAGLYVPWLSGASVILEPMHRLGVRGASGIDAPTMLNALSRLQPQSLILVPALLPVVMAGRRRQLPDRYRFLALGGGRTAERLQQQARALGLPLYEGYGLSEAASVVAMNRPGDSRPGTVGRVLPHVEVRIGAGNEVQVRGNSFLGYLGEPPVSNDGWLATGDRGRLDSDGHLSIEGRCKATIVTAMGRNVAPEWLEAEFCALPGVQQAYVYGDEVRGIGALVVTDSHDPEQLRSLVNRHLPDYARVGAIRTTTAPFTTERQELTANGRLRRQALAQRLKETPWDFSTV</sequence>
<evidence type="ECO:0000259" key="4">
    <source>
        <dbReference type="Pfam" id="PF13193"/>
    </source>
</evidence>
<gene>
    <name evidence="5" type="ORF">ACFQDL_15920</name>
</gene>
<name>A0ABW2A1T4_9GAMM</name>
<comment type="caution">
    <text evidence="5">The sequence shown here is derived from an EMBL/GenBank/DDBJ whole genome shotgun (WGS) entry which is preliminary data.</text>
</comment>
<dbReference type="Pfam" id="PF00501">
    <property type="entry name" value="AMP-binding"/>
    <property type="match status" value="1"/>
</dbReference>
<keyword evidence="6" id="KW-1185">Reference proteome</keyword>
<dbReference type="PROSITE" id="PS00455">
    <property type="entry name" value="AMP_BINDING"/>
    <property type="match status" value="1"/>
</dbReference>
<dbReference type="EMBL" id="JBHSWE010000001">
    <property type="protein sequence ID" value="MFC6671393.1"/>
    <property type="molecule type" value="Genomic_DNA"/>
</dbReference>
<comment type="similarity">
    <text evidence="1">Belongs to the ATP-dependent AMP-binding enzyme family.</text>
</comment>
<accession>A0ABW2A1T4</accession>
<keyword evidence="2" id="KW-0436">Ligase</keyword>
<protein>
    <submittedName>
        <fullName evidence="5">AMP-binding protein</fullName>
    </submittedName>
</protein>
<dbReference type="Proteomes" id="UP001596422">
    <property type="component" value="Unassembled WGS sequence"/>
</dbReference>